<accession>A0A9W6RDZ0</accession>
<dbReference type="RefSeq" id="WP_285619696.1">
    <property type="nucleotide sequence ID" value="NZ_BSTJ01000002.1"/>
</dbReference>
<proteinExistence type="predicted"/>
<dbReference type="InterPro" id="IPR036291">
    <property type="entry name" value="NAD(P)-bd_dom_sf"/>
</dbReference>
<dbReference type="AlphaFoldDB" id="A0A9W6RDZ0"/>
<dbReference type="SUPFAM" id="SSF51735">
    <property type="entry name" value="NAD(P)-binding Rossmann-fold domains"/>
    <property type="match status" value="1"/>
</dbReference>
<comment type="caution">
    <text evidence="3">The sequence shown here is derived from an EMBL/GenBank/DDBJ whole genome shotgun (WGS) entry which is preliminary data.</text>
</comment>
<dbReference type="EMBL" id="BSTJ01000002">
    <property type="protein sequence ID" value="GLY74036.1"/>
    <property type="molecule type" value="Genomic_DNA"/>
</dbReference>
<reference evidence="3" key="1">
    <citation type="submission" date="2023-03" db="EMBL/GenBank/DDBJ databases">
        <title>Actinoallomurus iriomotensis NBRC 103681.</title>
        <authorList>
            <person name="Ichikawa N."/>
            <person name="Sato H."/>
            <person name="Tonouchi N."/>
        </authorList>
    </citation>
    <scope>NUCLEOTIDE SEQUENCE</scope>
    <source>
        <strain evidence="3">NBRC 103681</strain>
    </source>
</reference>
<feature type="domain" description="Enoyl reductase (ER)" evidence="2">
    <location>
        <begin position="10"/>
        <end position="302"/>
    </location>
</feature>
<protein>
    <submittedName>
        <fullName evidence="3">NADPH:quinone reductase</fullName>
    </submittedName>
</protein>
<dbReference type="Pfam" id="PF13602">
    <property type="entry name" value="ADH_zinc_N_2"/>
    <property type="match status" value="1"/>
</dbReference>
<evidence type="ECO:0000259" key="2">
    <source>
        <dbReference type="SMART" id="SM00829"/>
    </source>
</evidence>
<dbReference type="PANTHER" id="PTHR44013">
    <property type="entry name" value="ZINC-TYPE ALCOHOL DEHYDROGENASE-LIKE PROTEIN C16A3.02C"/>
    <property type="match status" value="1"/>
</dbReference>
<dbReference type="InterPro" id="IPR020843">
    <property type="entry name" value="ER"/>
</dbReference>
<dbReference type="SMART" id="SM00829">
    <property type="entry name" value="PKS_ER"/>
    <property type="match status" value="1"/>
</dbReference>
<dbReference type="Gene3D" id="3.40.50.720">
    <property type="entry name" value="NAD(P)-binding Rossmann-like Domain"/>
    <property type="match status" value="1"/>
</dbReference>
<gene>
    <name evidence="3" type="ORF">Airi01_023030</name>
</gene>
<feature type="region of interest" description="Disordered" evidence="1">
    <location>
        <begin position="1"/>
        <end position="23"/>
    </location>
</feature>
<organism evidence="3 4">
    <name type="scientific">Actinoallomurus iriomotensis</name>
    <dbReference type="NCBI Taxonomy" id="478107"/>
    <lineage>
        <taxon>Bacteria</taxon>
        <taxon>Bacillati</taxon>
        <taxon>Actinomycetota</taxon>
        <taxon>Actinomycetes</taxon>
        <taxon>Streptosporangiales</taxon>
        <taxon>Thermomonosporaceae</taxon>
        <taxon>Actinoallomurus</taxon>
    </lineage>
</organism>
<evidence type="ECO:0000256" key="1">
    <source>
        <dbReference type="SAM" id="MobiDB-lite"/>
    </source>
</evidence>
<dbReference type="CDD" id="cd05289">
    <property type="entry name" value="MDR_like_2"/>
    <property type="match status" value="1"/>
</dbReference>
<dbReference type="InterPro" id="IPR052733">
    <property type="entry name" value="Chloroplast_QOR"/>
</dbReference>
<dbReference type="Pfam" id="PF08240">
    <property type="entry name" value="ADH_N"/>
    <property type="match status" value="1"/>
</dbReference>
<evidence type="ECO:0000313" key="3">
    <source>
        <dbReference type="EMBL" id="GLY74036.1"/>
    </source>
</evidence>
<dbReference type="InterPro" id="IPR013154">
    <property type="entry name" value="ADH-like_N"/>
</dbReference>
<dbReference type="Gene3D" id="3.90.180.10">
    <property type="entry name" value="Medium-chain alcohol dehydrogenases, catalytic domain"/>
    <property type="match status" value="1"/>
</dbReference>
<dbReference type="InterPro" id="IPR011032">
    <property type="entry name" value="GroES-like_sf"/>
</dbReference>
<dbReference type="SUPFAM" id="SSF50129">
    <property type="entry name" value="GroES-like"/>
    <property type="match status" value="1"/>
</dbReference>
<name>A0A9W6RDZ0_9ACTN</name>
<dbReference type="GO" id="GO:0016491">
    <property type="term" value="F:oxidoreductase activity"/>
    <property type="evidence" value="ECO:0007669"/>
    <property type="project" value="InterPro"/>
</dbReference>
<evidence type="ECO:0000313" key="4">
    <source>
        <dbReference type="Proteomes" id="UP001165135"/>
    </source>
</evidence>
<dbReference type="Proteomes" id="UP001165135">
    <property type="component" value="Unassembled WGS sequence"/>
</dbReference>
<dbReference type="PANTHER" id="PTHR44013:SF1">
    <property type="entry name" value="ZINC-TYPE ALCOHOL DEHYDROGENASE-LIKE PROTEIN C16A3.02C"/>
    <property type="match status" value="1"/>
</dbReference>
<sequence length="304" mass="30698">MRAVTVTGFGAEPEVTDQPVPEPGPGEVLVRLTAAGLNPFDWKVVDGAIPSVRFPLTIGTDGAGTVERVGADVTGFQPGDAVFGQFSNAKEGRGSYAELAVARQDAIAAAPRTVALSEAAAVPTAGMTALNLVDRVAEAGAGRLLVVGATGGVGTFATQLAAARGIAVVATAGPDKADLMHALGATEVVDHTAGPIADQVEAPVDAIIDLASDTERLRALLPAIRPGGTILSPVFAVPDEGLPGVEAANFSNASSADLLERLAREIDAGHVRVVIGDTVTLSQAPDALARSRAGRARGKTVIVI</sequence>